<feature type="chain" id="PRO_5045403004" evidence="2">
    <location>
        <begin position="27"/>
        <end position="202"/>
    </location>
</feature>
<keyword evidence="2" id="KW-0732">Signal</keyword>
<evidence type="ECO:0000313" key="4">
    <source>
        <dbReference type="Proteomes" id="UP001519332"/>
    </source>
</evidence>
<feature type="transmembrane region" description="Helical" evidence="1">
    <location>
        <begin position="133"/>
        <end position="153"/>
    </location>
</feature>
<sequence>MLFLSAHNARAVAALCVLAAALSALAARIVIPVDLAVFDPPRDIPLIELLAVVYGGVAAGLTAPRIVEWEKLGTTRVSVFSAALVLAVTGLAQLVVFAGVAVLPGEAPWQYVPANVAVFTAIACLARGVLGPITAPVLTLLLFLACCVVQNTLPDVGAWLPLSRPNGTPLPPVVALVAVALAIAATAHNRGMTMWAYSRNRD</sequence>
<gene>
    <name evidence="3" type="ORF">JOF56_008499</name>
</gene>
<feature type="transmembrane region" description="Helical" evidence="1">
    <location>
        <begin position="50"/>
        <end position="67"/>
    </location>
</feature>
<evidence type="ECO:0000256" key="2">
    <source>
        <dbReference type="SAM" id="SignalP"/>
    </source>
</evidence>
<dbReference type="Proteomes" id="UP001519332">
    <property type="component" value="Unassembled WGS sequence"/>
</dbReference>
<organism evidence="3 4">
    <name type="scientific">Kibdelosporangium banguiense</name>
    <dbReference type="NCBI Taxonomy" id="1365924"/>
    <lineage>
        <taxon>Bacteria</taxon>
        <taxon>Bacillati</taxon>
        <taxon>Actinomycetota</taxon>
        <taxon>Actinomycetes</taxon>
        <taxon>Pseudonocardiales</taxon>
        <taxon>Pseudonocardiaceae</taxon>
        <taxon>Kibdelosporangium</taxon>
    </lineage>
</organism>
<keyword evidence="1" id="KW-1133">Transmembrane helix</keyword>
<evidence type="ECO:0000256" key="1">
    <source>
        <dbReference type="SAM" id="Phobius"/>
    </source>
</evidence>
<feature type="transmembrane region" description="Helical" evidence="1">
    <location>
        <begin position="173"/>
        <end position="191"/>
    </location>
</feature>
<feature type="transmembrane region" description="Helical" evidence="1">
    <location>
        <begin position="109"/>
        <end position="126"/>
    </location>
</feature>
<keyword evidence="4" id="KW-1185">Reference proteome</keyword>
<keyword evidence="1" id="KW-0472">Membrane</keyword>
<feature type="transmembrane region" description="Helical" evidence="1">
    <location>
        <begin position="79"/>
        <end position="103"/>
    </location>
</feature>
<evidence type="ECO:0000313" key="3">
    <source>
        <dbReference type="EMBL" id="MBP2328114.1"/>
    </source>
</evidence>
<accession>A0ABS4TUL7</accession>
<feature type="signal peptide" evidence="2">
    <location>
        <begin position="1"/>
        <end position="26"/>
    </location>
</feature>
<dbReference type="RefSeq" id="WP_209645176.1">
    <property type="nucleotide sequence ID" value="NZ_JAGINW010000001.1"/>
</dbReference>
<reference evidence="3 4" key="1">
    <citation type="submission" date="2021-03" db="EMBL/GenBank/DDBJ databases">
        <title>Sequencing the genomes of 1000 actinobacteria strains.</title>
        <authorList>
            <person name="Klenk H.-P."/>
        </authorList>
    </citation>
    <scope>NUCLEOTIDE SEQUENCE [LARGE SCALE GENOMIC DNA]</scope>
    <source>
        <strain evidence="3 4">DSM 46670</strain>
    </source>
</reference>
<proteinExistence type="predicted"/>
<dbReference type="EMBL" id="JAGINW010000001">
    <property type="protein sequence ID" value="MBP2328114.1"/>
    <property type="molecule type" value="Genomic_DNA"/>
</dbReference>
<keyword evidence="1" id="KW-0812">Transmembrane</keyword>
<name>A0ABS4TUL7_9PSEU</name>
<comment type="caution">
    <text evidence="3">The sequence shown here is derived from an EMBL/GenBank/DDBJ whole genome shotgun (WGS) entry which is preliminary data.</text>
</comment>
<protein>
    <submittedName>
        <fullName evidence="3">Uncharacterized protein</fullName>
    </submittedName>
</protein>